<comment type="caution">
    <text evidence="1">The sequence shown here is derived from an EMBL/GenBank/DDBJ whole genome shotgun (WGS) entry which is preliminary data.</text>
</comment>
<dbReference type="OrthoDB" id="2432020at2759"/>
<dbReference type="AlphaFoldDB" id="A0A915ZB50"/>
<evidence type="ECO:0000313" key="1">
    <source>
        <dbReference type="EMBL" id="CAB5367681.1"/>
    </source>
</evidence>
<dbReference type="VEuPathDB" id="FungiDB:RhiirFUN_011008"/>
<proteinExistence type="predicted"/>
<gene>
    <name evidence="1" type="ORF">CHRIB12_LOCUS11378</name>
</gene>
<protein>
    <submittedName>
        <fullName evidence="1">Uncharacterized protein</fullName>
    </submittedName>
</protein>
<organism evidence="1 2">
    <name type="scientific">Rhizophagus irregularis</name>
    <dbReference type="NCBI Taxonomy" id="588596"/>
    <lineage>
        <taxon>Eukaryota</taxon>
        <taxon>Fungi</taxon>
        <taxon>Fungi incertae sedis</taxon>
        <taxon>Mucoromycota</taxon>
        <taxon>Glomeromycotina</taxon>
        <taxon>Glomeromycetes</taxon>
        <taxon>Glomerales</taxon>
        <taxon>Glomeraceae</taxon>
        <taxon>Rhizophagus</taxon>
    </lineage>
</organism>
<sequence>MNLISTCLAIERHLNDQTIDDAETAEIDYLDEDVAYIFDLIRFAVLFFSCLDDIMDRHFGEAVSRASRARRDKACEGDEGIHLDWLFVIMN</sequence>
<dbReference type="EMBL" id="CAGKOT010000024">
    <property type="protein sequence ID" value="CAB5367681.1"/>
    <property type="molecule type" value="Genomic_DNA"/>
</dbReference>
<name>A0A915ZB50_9GLOM</name>
<reference evidence="1" key="1">
    <citation type="submission" date="2020-05" db="EMBL/GenBank/DDBJ databases">
        <authorList>
            <person name="Rincon C."/>
            <person name="Sanders R I."/>
            <person name="Robbins C."/>
            <person name="Chaturvedi A."/>
        </authorList>
    </citation>
    <scope>NUCLEOTIDE SEQUENCE</scope>
    <source>
        <strain evidence="1">CHB12</strain>
    </source>
</reference>
<evidence type="ECO:0000313" key="2">
    <source>
        <dbReference type="Proteomes" id="UP000684084"/>
    </source>
</evidence>
<accession>A0A915ZB50</accession>
<dbReference type="Proteomes" id="UP000684084">
    <property type="component" value="Unassembled WGS sequence"/>
</dbReference>